<organism evidence="1 2">
    <name type="scientific">Aeromicrobium chenweiae</name>
    <dbReference type="NCBI Taxonomy" id="2079793"/>
    <lineage>
        <taxon>Bacteria</taxon>
        <taxon>Bacillati</taxon>
        <taxon>Actinomycetota</taxon>
        <taxon>Actinomycetes</taxon>
        <taxon>Propionibacteriales</taxon>
        <taxon>Nocardioidaceae</taxon>
        <taxon>Aeromicrobium</taxon>
    </lineage>
</organism>
<evidence type="ECO:0000313" key="2">
    <source>
        <dbReference type="Proteomes" id="UP000244384"/>
    </source>
</evidence>
<protein>
    <submittedName>
        <fullName evidence="1">Uncharacterized protein</fullName>
    </submittedName>
</protein>
<accession>A0A2S0WQK1</accession>
<accession>A0A5F2EUG4</accession>
<dbReference type="InterPro" id="IPR036689">
    <property type="entry name" value="ESAT-6-like_sf"/>
</dbReference>
<dbReference type="SUPFAM" id="SSF140453">
    <property type="entry name" value="EsxAB dimer-like"/>
    <property type="match status" value="1"/>
</dbReference>
<reference evidence="2" key="1">
    <citation type="submission" date="2018-01" db="EMBL/GenBank/DDBJ databases">
        <authorList>
            <person name="Li J."/>
        </authorList>
    </citation>
    <scope>NUCLEOTIDE SEQUENCE [LARGE SCALE GENOMIC DNA]</scope>
    <source>
        <strain evidence="2">592</strain>
    </source>
</reference>
<dbReference type="KEGG" id="aez:C3E78_16040"/>
<dbReference type="Proteomes" id="UP000244384">
    <property type="component" value="Chromosome"/>
</dbReference>
<dbReference type="RefSeq" id="WP_108580111.1">
    <property type="nucleotide sequence ID" value="NZ_CP026952.1"/>
</dbReference>
<sequence>MTAEKSLVVEQGALADIGAALTSAHDEIARQVADALAKVDAETSAWSDATLSGAAHAQYQQKLRDGVERLTTALEKVRVALADVATSAHDTEVDNRAIID</sequence>
<gene>
    <name evidence="1" type="ORF">C3E78_16040</name>
</gene>
<name>A0A2S0WQK1_9ACTN</name>
<dbReference type="EMBL" id="CP026952">
    <property type="protein sequence ID" value="AWB93597.1"/>
    <property type="molecule type" value="Genomic_DNA"/>
</dbReference>
<dbReference type="Gene3D" id="1.10.287.1060">
    <property type="entry name" value="ESAT-6-like"/>
    <property type="match status" value="1"/>
</dbReference>
<dbReference type="AlphaFoldDB" id="A0A2S0WQK1"/>
<keyword evidence="2" id="KW-1185">Reference proteome</keyword>
<evidence type="ECO:0000313" key="1">
    <source>
        <dbReference type="EMBL" id="AWB93597.1"/>
    </source>
</evidence>
<proteinExistence type="predicted"/>